<evidence type="ECO:0000313" key="4">
    <source>
        <dbReference type="Proteomes" id="UP000585638"/>
    </source>
</evidence>
<gene>
    <name evidence="3" type="ORF">BJ998_000818</name>
</gene>
<proteinExistence type="predicted"/>
<comment type="caution">
    <text evidence="3">The sequence shown here is derived from an EMBL/GenBank/DDBJ whole genome shotgun (WGS) entry which is preliminary data.</text>
</comment>
<dbReference type="GO" id="GO:0003824">
    <property type="term" value="F:catalytic activity"/>
    <property type="evidence" value="ECO:0007669"/>
    <property type="project" value="UniProtKB-ARBA"/>
</dbReference>
<accession>A0A7W9KBM9</accession>
<sequence length="338" mass="35405">MRWRAMGVGLTAAVAMIGLAAPATATTTCQDVSVPAQLDLLLTVQVHGRLCVPAGADKVQLLVHGATYDSRYWDEPVEGNLYSYVREATVDGWATLAVDLVGYGQSTKVPSATLTATTQALVVHQLIGKLRAGTIGGHAFPRVLLSAHSVGGAEAVIETSLYNDADALAVSGMSHMLSVPQLLQTFTSGLHPVTLDPSPLATQYDPGYLTTVPGTRGTLFYGPDPDPVMVAYDEATKGAISGTEAADAISLGFVLPTSRAVHIPVYLVLGDSDKLYCSAVLGTDCTDNASLDAQERPYFANASSFTAVVVPDSGHDVNLSPNAVSYETALNTWADTHI</sequence>
<feature type="signal peptide" evidence="1">
    <location>
        <begin position="1"/>
        <end position="25"/>
    </location>
</feature>
<keyword evidence="1" id="KW-0732">Signal</keyword>
<evidence type="ECO:0000256" key="1">
    <source>
        <dbReference type="SAM" id="SignalP"/>
    </source>
</evidence>
<dbReference type="RefSeq" id="WP_184858598.1">
    <property type="nucleotide sequence ID" value="NZ_BAAAWY010000002.1"/>
</dbReference>
<reference evidence="3 4" key="1">
    <citation type="submission" date="2020-08" db="EMBL/GenBank/DDBJ databases">
        <title>Sequencing the genomes of 1000 actinobacteria strains.</title>
        <authorList>
            <person name="Klenk H.-P."/>
        </authorList>
    </citation>
    <scope>NUCLEOTIDE SEQUENCE [LARGE SCALE GENOMIC DNA]</scope>
    <source>
        <strain evidence="3 4">DSM 43851</strain>
    </source>
</reference>
<dbReference type="InterPro" id="IPR029058">
    <property type="entry name" value="AB_hydrolase_fold"/>
</dbReference>
<dbReference type="SUPFAM" id="SSF53474">
    <property type="entry name" value="alpha/beta-Hydrolases"/>
    <property type="match status" value="1"/>
</dbReference>
<feature type="domain" description="AB hydrolase-1" evidence="2">
    <location>
        <begin position="61"/>
        <end position="324"/>
    </location>
</feature>
<keyword evidence="4" id="KW-1185">Reference proteome</keyword>
<dbReference type="InterPro" id="IPR000073">
    <property type="entry name" value="AB_hydrolase_1"/>
</dbReference>
<evidence type="ECO:0000313" key="3">
    <source>
        <dbReference type="EMBL" id="MBB5889622.1"/>
    </source>
</evidence>
<name>A0A7W9KBM9_9PSEU</name>
<organism evidence="3 4">
    <name type="scientific">Kutzneria kofuensis</name>
    <dbReference type="NCBI Taxonomy" id="103725"/>
    <lineage>
        <taxon>Bacteria</taxon>
        <taxon>Bacillati</taxon>
        <taxon>Actinomycetota</taxon>
        <taxon>Actinomycetes</taxon>
        <taxon>Pseudonocardiales</taxon>
        <taxon>Pseudonocardiaceae</taxon>
        <taxon>Kutzneria</taxon>
    </lineage>
</organism>
<feature type="chain" id="PRO_5031145861" evidence="1">
    <location>
        <begin position="26"/>
        <end position="338"/>
    </location>
</feature>
<dbReference type="Pfam" id="PF12697">
    <property type="entry name" value="Abhydrolase_6"/>
    <property type="match status" value="1"/>
</dbReference>
<dbReference type="AlphaFoldDB" id="A0A7W9KBM9"/>
<evidence type="ECO:0000259" key="2">
    <source>
        <dbReference type="Pfam" id="PF12697"/>
    </source>
</evidence>
<dbReference type="EMBL" id="JACHIR010000001">
    <property type="protein sequence ID" value="MBB5889622.1"/>
    <property type="molecule type" value="Genomic_DNA"/>
</dbReference>
<protein>
    <submittedName>
        <fullName evidence="3">Pimeloyl-ACP methyl ester carboxylesterase</fullName>
    </submittedName>
</protein>
<dbReference type="Proteomes" id="UP000585638">
    <property type="component" value="Unassembled WGS sequence"/>
</dbReference>
<dbReference type="Gene3D" id="3.40.50.1820">
    <property type="entry name" value="alpha/beta hydrolase"/>
    <property type="match status" value="1"/>
</dbReference>